<protein>
    <submittedName>
        <fullName evidence="6">D-gamma-glutamyl-meso-diaminopimelic acid endopeptidase CwlS</fullName>
    </submittedName>
</protein>
<evidence type="ECO:0000313" key="7">
    <source>
        <dbReference type="Proteomes" id="UP000187608"/>
    </source>
</evidence>
<comment type="similarity">
    <text evidence="1">Belongs to the peptidase C40 family.</text>
</comment>
<dbReference type="RefSeq" id="WP_234983111.1">
    <property type="nucleotide sequence ID" value="NZ_FTOC01000002.1"/>
</dbReference>
<dbReference type="InterPro" id="IPR038765">
    <property type="entry name" value="Papain-like_cys_pep_sf"/>
</dbReference>
<dbReference type="GO" id="GO:0008234">
    <property type="term" value="F:cysteine-type peptidase activity"/>
    <property type="evidence" value="ECO:0007669"/>
    <property type="project" value="UniProtKB-KW"/>
</dbReference>
<dbReference type="InterPro" id="IPR000064">
    <property type="entry name" value="NLP_P60_dom"/>
</dbReference>
<evidence type="ECO:0000256" key="1">
    <source>
        <dbReference type="ARBA" id="ARBA00007074"/>
    </source>
</evidence>
<dbReference type="STRING" id="570947.SAMN05421687_102278"/>
<dbReference type="GO" id="GO:0006508">
    <property type="term" value="P:proteolysis"/>
    <property type="evidence" value="ECO:0007669"/>
    <property type="project" value="UniProtKB-KW"/>
</dbReference>
<evidence type="ECO:0000259" key="5">
    <source>
        <dbReference type="PROSITE" id="PS51935"/>
    </source>
</evidence>
<keyword evidence="7" id="KW-1185">Reference proteome</keyword>
<feature type="domain" description="NlpC/P60" evidence="5">
    <location>
        <begin position="27"/>
        <end position="146"/>
    </location>
</feature>
<dbReference type="Pfam" id="PF00877">
    <property type="entry name" value="NLPC_P60"/>
    <property type="match status" value="1"/>
</dbReference>
<evidence type="ECO:0000256" key="3">
    <source>
        <dbReference type="ARBA" id="ARBA00022801"/>
    </source>
</evidence>
<evidence type="ECO:0000256" key="2">
    <source>
        <dbReference type="ARBA" id="ARBA00022670"/>
    </source>
</evidence>
<keyword evidence="4" id="KW-0788">Thiol protease</keyword>
<keyword evidence="3" id="KW-0378">Hydrolase</keyword>
<accession>A0A1N7IV07</accession>
<reference evidence="7" key="1">
    <citation type="submission" date="2017-01" db="EMBL/GenBank/DDBJ databases">
        <authorList>
            <person name="Varghese N."/>
            <person name="Submissions S."/>
        </authorList>
    </citation>
    <scope>NUCLEOTIDE SEQUENCE [LARGE SCALE GENOMIC DNA]</scope>
    <source>
        <strain evidence="7">DSM 23127</strain>
    </source>
</reference>
<proteinExistence type="inferred from homology"/>
<dbReference type="SUPFAM" id="SSF54001">
    <property type="entry name" value="Cysteine proteinases"/>
    <property type="match status" value="1"/>
</dbReference>
<dbReference type="PANTHER" id="PTHR47053:SF1">
    <property type="entry name" value="MUREIN DD-ENDOPEPTIDASE MEPH-RELATED"/>
    <property type="match status" value="1"/>
</dbReference>
<gene>
    <name evidence="6" type="ORF">SAMN05421687_102278</name>
</gene>
<dbReference type="Proteomes" id="UP000187608">
    <property type="component" value="Unassembled WGS sequence"/>
</dbReference>
<dbReference type="InterPro" id="IPR051202">
    <property type="entry name" value="Peptidase_C40"/>
</dbReference>
<sequence>MKDTIIRAGETLLLEKVKENHKEAESSFPARAIISTAKLYMGTPYVWGGNTPGQGFDCSGFLKYAFAKHGVSIPRTVASIHKVGTPVSSPSVGDLVFFETYKKGPSHAGIYLGDGMFLHAGSSSGVTVSSMDMNYWKQRYLGAKSY</sequence>
<dbReference type="AlphaFoldDB" id="A0A1N7IV07"/>
<dbReference type="Gene3D" id="3.90.1720.10">
    <property type="entry name" value="endopeptidase domain like (from Nostoc punctiforme)"/>
    <property type="match status" value="1"/>
</dbReference>
<dbReference type="PROSITE" id="PS51935">
    <property type="entry name" value="NLPC_P60"/>
    <property type="match status" value="1"/>
</dbReference>
<keyword evidence="2" id="KW-0645">Protease</keyword>
<organism evidence="6 7">
    <name type="scientific">Salimicrobium flavidum</name>
    <dbReference type="NCBI Taxonomy" id="570947"/>
    <lineage>
        <taxon>Bacteria</taxon>
        <taxon>Bacillati</taxon>
        <taxon>Bacillota</taxon>
        <taxon>Bacilli</taxon>
        <taxon>Bacillales</taxon>
        <taxon>Bacillaceae</taxon>
        <taxon>Salimicrobium</taxon>
    </lineage>
</organism>
<name>A0A1N7IV07_9BACI</name>
<evidence type="ECO:0000313" key="6">
    <source>
        <dbReference type="EMBL" id="SIS40918.1"/>
    </source>
</evidence>
<dbReference type="EMBL" id="FTOC01000002">
    <property type="protein sequence ID" value="SIS40918.1"/>
    <property type="molecule type" value="Genomic_DNA"/>
</dbReference>
<evidence type="ECO:0000256" key="4">
    <source>
        <dbReference type="ARBA" id="ARBA00022807"/>
    </source>
</evidence>
<dbReference type="PANTHER" id="PTHR47053">
    <property type="entry name" value="MUREIN DD-ENDOPEPTIDASE MEPH-RELATED"/>
    <property type="match status" value="1"/>
</dbReference>